<dbReference type="GO" id="GO:0046872">
    <property type="term" value="F:metal ion binding"/>
    <property type="evidence" value="ECO:0007669"/>
    <property type="project" value="UniProtKB-KW"/>
</dbReference>
<proteinExistence type="predicted"/>
<dbReference type="EMBL" id="UFYW01000001">
    <property type="protein sequence ID" value="STD83906.1"/>
    <property type="molecule type" value="Genomic_DNA"/>
</dbReference>
<dbReference type="Proteomes" id="UP000254807">
    <property type="component" value="Unassembled WGS sequence"/>
</dbReference>
<dbReference type="SUPFAM" id="SSF53448">
    <property type="entry name" value="Nucleotide-diphospho-sugar transferases"/>
    <property type="match status" value="1"/>
</dbReference>
<gene>
    <name evidence="4" type="primary">rfaJ_1</name>
    <name evidence="4" type="ORF">NCTC12360_02393</name>
</gene>
<evidence type="ECO:0000313" key="4">
    <source>
        <dbReference type="EMBL" id="STD83906.1"/>
    </source>
</evidence>
<dbReference type="InterPro" id="IPR029044">
    <property type="entry name" value="Nucleotide-diphossugar_trans"/>
</dbReference>
<evidence type="ECO:0000256" key="3">
    <source>
        <dbReference type="ARBA" id="ARBA00022723"/>
    </source>
</evidence>
<reference evidence="4 5" key="1">
    <citation type="submission" date="2018-06" db="EMBL/GenBank/DDBJ databases">
        <authorList>
            <consortium name="Pathogen Informatics"/>
            <person name="Doyle S."/>
        </authorList>
    </citation>
    <scope>NUCLEOTIDE SEQUENCE [LARGE SCALE GENOMIC DNA]</scope>
    <source>
        <strain evidence="4 5">NCTC12360</strain>
    </source>
</reference>
<evidence type="ECO:0000313" key="5">
    <source>
        <dbReference type="Proteomes" id="UP000254807"/>
    </source>
</evidence>
<dbReference type="EC" id="2.4.-.-" evidence="4"/>
<dbReference type="CDD" id="cd04194">
    <property type="entry name" value="GT8_A4GalT_like"/>
    <property type="match status" value="1"/>
</dbReference>
<evidence type="ECO:0000256" key="2">
    <source>
        <dbReference type="ARBA" id="ARBA00022679"/>
    </source>
</evidence>
<dbReference type="InterPro" id="IPR050748">
    <property type="entry name" value="Glycosyltrans_8_dom-fam"/>
</dbReference>
<dbReference type="AlphaFoldDB" id="A0A376H0U9"/>
<evidence type="ECO:0000256" key="1">
    <source>
        <dbReference type="ARBA" id="ARBA00022676"/>
    </source>
</evidence>
<dbReference type="OrthoDB" id="5672604at2"/>
<dbReference type="GO" id="GO:0008919">
    <property type="term" value="F:lipopolysaccharide glucosyltransferase I activity"/>
    <property type="evidence" value="ECO:0007669"/>
    <property type="project" value="UniProtKB-EC"/>
</dbReference>
<organism evidence="4 5">
    <name type="scientific">Enterococcus gallinarum</name>
    <dbReference type="NCBI Taxonomy" id="1353"/>
    <lineage>
        <taxon>Bacteria</taxon>
        <taxon>Bacillati</taxon>
        <taxon>Bacillota</taxon>
        <taxon>Bacilli</taxon>
        <taxon>Lactobacillales</taxon>
        <taxon>Enterococcaceae</taxon>
        <taxon>Enterococcus</taxon>
    </lineage>
</organism>
<sequence>MNLLFAIDDTFVEQLKTTLYSIWLHTSASRLDAFVLQEKELAQTEELNQFCHGLGIVYHPVIIGTGSIFKQAPVSDRYPESIYYRLLAQNYLPEDLDKVLYLDADILCINDLQPLYELPLEDHLYAAASHSKLTEVTTVINKVRLKNYESEGYFNSGVLLMNLTQLRQEVKEKEIAAFIQKNQLNLFLPDQDILNGLYGDRILGIPDQLYNYDVRKNRTYETISLGHWDLDWVIDHTVLLHFCGKDKPWKKGYKSRYGSLYKYVAQQQSKYSRSLLDN</sequence>
<keyword evidence="5" id="KW-1185">Reference proteome</keyword>
<keyword evidence="3" id="KW-0479">Metal-binding</keyword>
<dbReference type="Gene3D" id="3.90.550.10">
    <property type="entry name" value="Spore Coat Polysaccharide Biosynthesis Protein SpsA, Chain A"/>
    <property type="match status" value="1"/>
</dbReference>
<name>A0A376H0U9_ENTGA</name>
<dbReference type="InterPro" id="IPR002495">
    <property type="entry name" value="Glyco_trans_8"/>
</dbReference>
<dbReference type="PANTHER" id="PTHR13778:SF47">
    <property type="entry name" value="LIPOPOLYSACCHARIDE 1,3-GALACTOSYLTRANSFERASE"/>
    <property type="match status" value="1"/>
</dbReference>
<dbReference type="PANTHER" id="PTHR13778">
    <property type="entry name" value="GLYCOSYLTRANSFERASE 8 DOMAIN-CONTAINING PROTEIN"/>
    <property type="match status" value="1"/>
</dbReference>
<dbReference type="RefSeq" id="WP_060815439.1">
    <property type="nucleotide sequence ID" value="NZ_JAJGOJ010000006.1"/>
</dbReference>
<accession>A0A376H0U9</accession>
<keyword evidence="1 4" id="KW-0328">Glycosyltransferase</keyword>
<keyword evidence="2 4" id="KW-0808">Transferase</keyword>
<protein>
    <submittedName>
        <fullName evidence="4">Glycosyl transferase family protein</fullName>
        <ecNumber evidence="4">2.4.-.-</ecNumber>
        <ecNumber evidence="4">2.4.1.58</ecNumber>
    </submittedName>
</protein>
<dbReference type="EC" id="2.4.1.58" evidence="4"/>
<dbReference type="Pfam" id="PF01501">
    <property type="entry name" value="Glyco_transf_8"/>
    <property type="match status" value="1"/>
</dbReference>